<sequence length="400" mass="43586">MLGKMLISVLSLSLAIYSVDSCSTVSRSGVSLTGICPNDSFIVPVGTTLSYECTIGGFTQDYVLYWNVSGTAYNCFNYKPPGISVSLDGSFKIMPNNSEYYIQCGMCKGLNCLLSDDVQEFIATKSIQLIAFGPPSSLSHELRDNDTVKLSWSTPSLPPSVNEDDVSFTYNIMIMESTNSSLTVTDINITNSSKISNELAVINDTIEFNVTGPCDILSNDTYTLLQRDYCQTQLNSSQLNMSILDDSVVLLNMLISISVKITSLIHDSTWSVAVNVSDRFGSDTTDYTNITDNSEAIQDCNPMTSSSVSQASSSNILSSVMTFVNKVKGLKLIDTSMVSRITIESSPVSSADIVNENYGNVETSFQTDQATPDSELATHQYAVLDEISSDAPIQIFQNRY</sequence>
<evidence type="ECO:0000256" key="1">
    <source>
        <dbReference type="SAM" id="SignalP"/>
    </source>
</evidence>
<name>A0A1X7UF27_AMPQE</name>
<dbReference type="InParanoid" id="A0A1X7UF27"/>
<proteinExistence type="predicted"/>
<evidence type="ECO:0008006" key="3">
    <source>
        <dbReference type="Google" id="ProtNLM"/>
    </source>
</evidence>
<dbReference type="AlphaFoldDB" id="A0A1X7UF27"/>
<dbReference type="EnsemblMetazoa" id="Aqu2.1.26564_001">
    <property type="protein sequence ID" value="Aqu2.1.26564_001"/>
    <property type="gene ID" value="Aqu2.1.26564"/>
</dbReference>
<feature type="chain" id="PRO_5012665728" description="Fibronectin type-III domain-containing protein" evidence="1">
    <location>
        <begin position="22"/>
        <end position="400"/>
    </location>
</feature>
<feature type="signal peptide" evidence="1">
    <location>
        <begin position="1"/>
        <end position="21"/>
    </location>
</feature>
<organism evidence="2">
    <name type="scientific">Amphimedon queenslandica</name>
    <name type="common">Sponge</name>
    <dbReference type="NCBI Taxonomy" id="400682"/>
    <lineage>
        <taxon>Eukaryota</taxon>
        <taxon>Metazoa</taxon>
        <taxon>Porifera</taxon>
        <taxon>Demospongiae</taxon>
        <taxon>Heteroscleromorpha</taxon>
        <taxon>Haplosclerida</taxon>
        <taxon>Niphatidae</taxon>
        <taxon>Amphimedon</taxon>
    </lineage>
</organism>
<protein>
    <recommendedName>
        <fullName evidence="3">Fibronectin type-III domain-containing protein</fullName>
    </recommendedName>
</protein>
<evidence type="ECO:0000313" key="2">
    <source>
        <dbReference type="EnsemblMetazoa" id="Aqu2.1.26564_001"/>
    </source>
</evidence>
<reference evidence="2" key="1">
    <citation type="submission" date="2017-05" db="UniProtKB">
        <authorList>
            <consortium name="EnsemblMetazoa"/>
        </authorList>
    </citation>
    <scope>IDENTIFICATION</scope>
</reference>
<keyword evidence="1" id="KW-0732">Signal</keyword>
<accession>A0A1X7UF27</accession>